<evidence type="ECO:0000313" key="2">
    <source>
        <dbReference type="EMBL" id="OGM92607.1"/>
    </source>
</evidence>
<dbReference type="Proteomes" id="UP000176422">
    <property type="component" value="Unassembled WGS sequence"/>
</dbReference>
<feature type="transmembrane region" description="Helical" evidence="1">
    <location>
        <begin position="20"/>
        <end position="38"/>
    </location>
</feature>
<keyword evidence="1" id="KW-0812">Transmembrane</keyword>
<name>A0A1F8DVH3_9BACT</name>
<proteinExistence type="predicted"/>
<evidence type="ECO:0000313" key="3">
    <source>
        <dbReference type="Proteomes" id="UP000176422"/>
    </source>
</evidence>
<keyword evidence="1" id="KW-1133">Transmembrane helix</keyword>
<protein>
    <submittedName>
        <fullName evidence="2">Uncharacterized protein</fullName>
    </submittedName>
</protein>
<gene>
    <name evidence="2" type="ORF">A2372_04155</name>
</gene>
<organism evidence="2 3">
    <name type="scientific">Candidatus Wolfebacteria bacterium RIFOXYB1_FULL_54_12</name>
    <dbReference type="NCBI Taxonomy" id="1802559"/>
    <lineage>
        <taxon>Bacteria</taxon>
        <taxon>Candidatus Wolfeibacteriota</taxon>
    </lineage>
</organism>
<comment type="caution">
    <text evidence="2">The sequence shown here is derived from an EMBL/GenBank/DDBJ whole genome shotgun (WGS) entry which is preliminary data.</text>
</comment>
<keyword evidence="1" id="KW-0472">Membrane</keyword>
<accession>A0A1F8DVH3</accession>
<dbReference type="AlphaFoldDB" id="A0A1F8DVH3"/>
<reference evidence="2 3" key="1">
    <citation type="journal article" date="2016" name="Nat. Commun.">
        <title>Thousands of microbial genomes shed light on interconnected biogeochemical processes in an aquifer system.</title>
        <authorList>
            <person name="Anantharaman K."/>
            <person name="Brown C.T."/>
            <person name="Hug L.A."/>
            <person name="Sharon I."/>
            <person name="Castelle C.J."/>
            <person name="Probst A.J."/>
            <person name="Thomas B.C."/>
            <person name="Singh A."/>
            <person name="Wilkins M.J."/>
            <person name="Karaoz U."/>
            <person name="Brodie E.L."/>
            <person name="Williams K.H."/>
            <person name="Hubbard S.S."/>
            <person name="Banfield J.F."/>
        </authorList>
    </citation>
    <scope>NUCLEOTIDE SEQUENCE [LARGE SCALE GENOMIC DNA]</scope>
</reference>
<dbReference type="EMBL" id="MGIT01000004">
    <property type="protein sequence ID" value="OGM92607.1"/>
    <property type="molecule type" value="Genomic_DNA"/>
</dbReference>
<sequence>MRHQLQRIRRSDTKTKRKWLIGLSSVSVLIIIFAWILYMQAFVFTRSDDSTKEDVHIAFWPVLKTGLSITGSSIRHTFNDILLEMPEVGRRTTTIENPE</sequence>
<dbReference type="STRING" id="1802559.A2372_04155"/>
<evidence type="ECO:0000256" key="1">
    <source>
        <dbReference type="SAM" id="Phobius"/>
    </source>
</evidence>